<dbReference type="Ensembl" id="ENSOMET00000027844.1">
    <property type="protein sequence ID" value="ENSOMEP00000018791.1"/>
    <property type="gene ID" value="ENSOMEG00000020539.1"/>
</dbReference>
<dbReference type="InterPro" id="IPR050951">
    <property type="entry name" value="Retrovirus_Pol_polyprotein"/>
</dbReference>
<organism evidence="3 4">
    <name type="scientific">Oryzias melastigma</name>
    <name type="common">Marine medaka</name>
    <dbReference type="NCBI Taxonomy" id="30732"/>
    <lineage>
        <taxon>Eukaryota</taxon>
        <taxon>Metazoa</taxon>
        <taxon>Chordata</taxon>
        <taxon>Craniata</taxon>
        <taxon>Vertebrata</taxon>
        <taxon>Euteleostomi</taxon>
        <taxon>Actinopterygii</taxon>
        <taxon>Neopterygii</taxon>
        <taxon>Teleostei</taxon>
        <taxon>Neoteleostei</taxon>
        <taxon>Acanthomorphata</taxon>
        <taxon>Ovalentaria</taxon>
        <taxon>Atherinomorphae</taxon>
        <taxon>Beloniformes</taxon>
        <taxon>Adrianichthyidae</taxon>
        <taxon>Oryziinae</taxon>
        <taxon>Oryzias</taxon>
    </lineage>
</organism>
<evidence type="ECO:0000313" key="3">
    <source>
        <dbReference type="Ensembl" id="ENSOMEP00000018791.1"/>
    </source>
</evidence>
<dbReference type="Pfam" id="PF00665">
    <property type="entry name" value="rve"/>
    <property type="match status" value="1"/>
</dbReference>
<dbReference type="SUPFAM" id="SSF53098">
    <property type="entry name" value="Ribonuclease H-like"/>
    <property type="match status" value="1"/>
</dbReference>
<evidence type="ECO:0000313" key="4">
    <source>
        <dbReference type="Proteomes" id="UP000261560"/>
    </source>
</evidence>
<feature type="region of interest" description="Disordered" evidence="1">
    <location>
        <begin position="201"/>
        <end position="265"/>
    </location>
</feature>
<dbReference type="InterPro" id="IPR012337">
    <property type="entry name" value="RNaseH-like_sf"/>
</dbReference>
<dbReference type="InterPro" id="IPR001584">
    <property type="entry name" value="Integrase_cat-core"/>
</dbReference>
<dbReference type="AlphaFoldDB" id="A0A3B3CMJ2"/>
<reference evidence="3" key="1">
    <citation type="submission" date="2025-08" db="UniProtKB">
        <authorList>
            <consortium name="Ensembl"/>
        </authorList>
    </citation>
    <scope>IDENTIFICATION</scope>
</reference>
<proteinExistence type="predicted"/>
<dbReference type="OMA" id="PEDAYIT"/>
<dbReference type="PANTHER" id="PTHR37984">
    <property type="entry name" value="PROTEIN CBG26694"/>
    <property type="match status" value="1"/>
</dbReference>
<dbReference type="GO" id="GO:0015074">
    <property type="term" value="P:DNA integration"/>
    <property type="evidence" value="ECO:0007669"/>
    <property type="project" value="InterPro"/>
</dbReference>
<feature type="compositionally biased region" description="Polar residues" evidence="1">
    <location>
        <begin position="209"/>
        <end position="223"/>
    </location>
</feature>
<reference evidence="3" key="2">
    <citation type="submission" date="2025-09" db="UniProtKB">
        <authorList>
            <consortium name="Ensembl"/>
        </authorList>
    </citation>
    <scope>IDENTIFICATION</scope>
</reference>
<dbReference type="Gene3D" id="3.30.420.10">
    <property type="entry name" value="Ribonuclease H-like superfamily/Ribonuclease H"/>
    <property type="match status" value="1"/>
</dbReference>
<feature type="domain" description="Integrase catalytic" evidence="2">
    <location>
        <begin position="1"/>
        <end position="80"/>
    </location>
</feature>
<dbReference type="STRING" id="30732.ENSOMEP00000018791"/>
<dbReference type="InterPro" id="IPR036397">
    <property type="entry name" value="RNaseH_sf"/>
</dbReference>
<dbReference type="PaxDb" id="30732-ENSOMEP00000018791"/>
<dbReference type="FunFam" id="3.30.420.10:FF:000063">
    <property type="entry name" value="Retrovirus-related Pol polyprotein from transposon 297-like Protein"/>
    <property type="match status" value="1"/>
</dbReference>
<dbReference type="PROSITE" id="PS50994">
    <property type="entry name" value="INTEGRASE"/>
    <property type="match status" value="1"/>
</dbReference>
<evidence type="ECO:0000259" key="2">
    <source>
        <dbReference type="PROSITE" id="PS50994"/>
    </source>
</evidence>
<accession>A0A3B3CMJ2</accession>
<sequence length="265" mass="29515">MYIEVAHLNVASAGTVIAALKDVFGRHGVPETVVSDNGPQYSSDLFKDFSRDYGFSHVTSSPGYPQANGEAERAVATVKNLWKGGEDKLQALLAYRATPLECGYSPSQLLMGRQLRTNVPQLPVLLQPSWPKMARFRMRERKAKGKQRQNYNVRHRLRPLQPCVPGQKIWLPSAKKGGTVIRCADTPRSYIINTEDGQIRRNRADMRTVGNTQMQLRSTTSADNTEKDSSDKHTHKSKDSNTNNTNTFYVTASGRVSRPPAGLDL</sequence>
<protein>
    <recommendedName>
        <fullName evidence="2">Integrase catalytic domain-containing protein</fullName>
    </recommendedName>
</protein>
<dbReference type="Proteomes" id="UP000261560">
    <property type="component" value="Unplaced"/>
</dbReference>
<dbReference type="GO" id="GO:0003676">
    <property type="term" value="F:nucleic acid binding"/>
    <property type="evidence" value="ECO:0007669"/>
    <property type="project" value="InterPro"/>
</dbReference>
<dbReference type="PANTHER" id="PTHR37984:SF9">
    <property type="entry name" value="INTEGRASE CATALYTIC DOMAIN-CONTAINING PROTEIN"/>
    <property type="match status" value="1"/>
</dbReference>
<dbReference type="GeneTree" id="ENSGT00490000044642"/>
<evidence type="ECO:0000256" key="1">
    <source>
        <dbReference type="SAM" id="MobiDB-lite"/>
    </source>
</evidence>
<name>A0A3B3CMJ2_ORYME</name>
<keyword evidence="4" id="KW-1185">Reference proteome</keyword>